<sequence>MLLSQHNLPMLHQKVIIISVIFVLITPSNQQLFDIEAWLNKLNKQKNEAPKEEIVLDPRNIVVVPCQAGYQLDSRGWCREMRKAAGQNNLADQRNVTRN</sequence>
<proteinExistence type="predicted"/>
<protein>
    <submittedName>
        <fullName evidence="1">Uncharacterized protein</fullName>
    </submittedName>
</protein>
<dbReference type="AlphaFoldDB" id="A0AAW1JC48"/>
<dbReference type="Proteomes" id="UP001458880">
    <property type="component" value="Unassembled WGS sequence"/>
</dbReference>
<evidence type="ECO:0000313" key="2">
    <source>
        <dbReference type="Proteomes" id="UP001458880"/>
    </source>
</evidence>
<comment type="caution">
    <text evidence="1">The sequence shown here is derived from an EMBL/GenBank/DDBJ whole genome shotgun (WGS) entry which is preliminary data.</text>
</comment>
<name>A0AAW1JC48_POPJA</name>
<gene>
    <name evidence="1" type="ORF">QE152_g30994</name>
</gene>
<dbReference type="EMBL" id="JASPKY010000429">
    <property type="protein sequence ID" value="KAK9700817.1"/>
    <property type="molecule type" value="Genomic_DNA"/>
</dbReference>
<keyword evidence="2" id="KW-1185">Reference proteome</keyword>
<organism evidence="1 2">
    <name type="scientific">Popillia japonica</name>
    <name type="common">Japanese beetle</name>
    <dbReference type="NCBI Taxonomy" id="7064"/>
    <lineage>
        <taxon>Eukaryota</taxon>
        <taxon>Metazoa</taxon>
        <taxon>Ecdysozoa</taxon>
        <taxon>Arthropoda</taxon>
        <taxon>Hexapoda</taxon>
        <taxon>Insecta</taxon>
        <taxon>Pterygota</taxon>
        <taxon>Neoptera</taxon>
        <taxon>Endopterygota</taxon>
        <taxon>Coleoptera</taxon>
        <taxon>Polyphaga</taxon>
        <taxon>Scarabaeiformia</taxon>
        <taxon>Scarabaeidae</taxon>
        <taxon>Rutelinae</taxon>
        <taxon>Popillia</taxon>
    </lineage>
</organism>
<reference evidence="1 2" key="1">
    <citation type="journal article" date="2024" name="BMC Genomics">
        <title>De novo assembly and annotation of Popillia japonica's genome with initial clues to its potential as an invasive pest.</title>
        <authorList>
            <person name="Cucini C."/>
            <person name="Boschi S."/>
            <person name="Funari R."/>
            <person name="Cardaioli E."/>
            <person name="Iannotti N."/>
            <person name="Marturano G."/>
            <person name="Paoli F."/>
            <person name="Bruttini M."/>
            <person name="Carapelli A."/>
            <person name="Frati F."/>
            <person name="Nardi F."/>
        </authorList>
    </citation>
    <scope>NUCLEOTIDE SEQUENCE [LARGE SCALE GENOMIC DNA]</scope>
    <source>
        <strain evidence="1">DMR45628</strain>
    </source>
</reference>
<accession>A0AAW1JC48</accession>
<evidence type="ECO:0000313" key="1">
    <source>
        <dbReference type="EMBL" id="KAK9700817.1"/>
    </source>
</evidence>